<keyword evidence="3" id="KW-1185">Reference proteome</keyword>
<feature type="compositionally biased region" description="Basic and acidic residues" evidence="1">
    <location>
        <begin position="45"/>
        <end position="54"/>
    </location>
</feature>
<dbReference type="EMBL" id="JAHRHJ020000010">
    <property type="protein sequence ID" value="KAH9298597.1"/>
    <property type="molecule type" value="Genomic_DNA"/>
</dbReference>
<evidence type="ECO:0000313" key="3">
    <source>
        <dbReference type="Proteomes" id="UP000824469"/>
    </source>
</evidence>
<gene>
    <name evidence="2" type="ORF">KI387_030279</name>
</gene>
<feature type="non-terminal residue" evidence="2">
    <location>
        <position position="1"/>
    </location>
</feature>
<dbReference type="AlphaFoldDB" id="A0AA38CJB1"/>
<sequence length="64" mass="7052">PIGRGRATWDDDDNVGVGEGFVEWWDEVWATHVVEERVHERLNLEVPAKGEEAPPRGGGDGNGQ</sequence>
<evidence type="ECO:0000256" key="1">
    <source>
        <dbReference type="SAM" id="MobiDB-lite"/>
    </source>
</evidence>
<proteinExistence type="predicted"/>
<feature type="non-terminal residue" evidence="2">
    <location>
        <position position="64"/>
    </location>
</feature>
<dbReference type="Proteomes" id="UP000824469">
    <property type="component" value="Unassembled WGS sequence"/>
</dbReference>
<reference evidence="2 3" key="1">
    <citation type="journal article" date="2021" name="Nat. Plants">
        <title>The Taxus genome provides insights into paclitaxel biosynthesis.</title>
        <authorList>
            <person name="Xiong X."/>
            <person name="Gou J."/>
            <person name="Liao Q."/>
            <person name="Li Y."/>
            <person name="Zhou Q."/>
            <person name="Bi G."/>
            <person name="Li C."/>
            <person name="Du R."/>
            <person name="Wang X."/>
            <person name="Sun T."/>
            <person name="Guo L."/>
            <person name="Liang H."/>
            <person name="Lu P."/>
            <person name="Wu Y."/>
            <person name="Zhang Z."/>
            <person name="Ro D.K."/>
            <person name="Shang Y."/>
            <person name="Huang S."/>
            <person name="Yan J."/>
        </authorList>
    </citation>
    <scope>NUCLEOTIDE SEQUENCE [LARGE SCALE GENOMIC DNA]</scope>
    <source>
        <strain evidence="2">Ta-2019</strain>
    </source>
</reference>
<evidence type="ECO:0000313" key="2">
    <source>
        <dbReference type="EMBL" id="KAH9298597.1"/>
    </source>
</evidence>
<organism evidence="2 3">
    <name type="scientific">Taxus chinensis</name>
    <name type="common">Chinese yew</name>
    <name type="synonym">Taxus wallichiana var. chinensis</name>
    <dbReference type="NCBI Taxonomy" id="29808"/>
    <lineage>
        <taxon>Eukaryota</taxon>
        <taxon>Viridiplantae</taxon>
        <taxon>Streptophyta</taxon>
        <taxon>Embryophyta</taxon>
        <taxon>Tracheophyta</taxon>
        <taxon>Spermatophyta</taxon>
        <taxon>Pinopsida</taxon>
        <taxon>Pinidae</taxon>
        <taxon>Conifers II</taxon>
        <taxon>Cupressales</taxon>
        <taxon>Taxaceae</taxon>
        <taxon>Taxus</taxon>
    </lineage>
</organism>
<name>A0AA38CJB1_TAXCH</name>
<accession>A0AA38CJB1</accession>
<protein>
    <submittedName>
        <fullName evidence="2">Uncharacterized protein</fullName>
    </submittedName>
</protein>
<comment type="caution">
    <text evidence="2">The sequence shown here is derived from an EMBL/GenBank/DDBJ whole genome shotgun (WGS) entry which is preliminary data.</text>
</comment>
<feature type="region of interest" description="Disordered" evidence="1">
    <location>
        <begin position="45"/>
        <end position="64"/>
    </location>
</feature>